<proteinExistence type="predicted"/>
<name>A0A8H4PW89_9HYPO</name>
<comment type="caution">
    <text evidence="2">The sequence shown here is derived from an EMBL/GenBank/DDBJ whole genome shotgun (WGS) entry which is preliminary data.</text>
</comment>
<evidence type="ECO:0000313" key="3">
    <source>
        <dbReference type="Proteomes" id="UP000557566"/>
    </source>
</evidence>
<dbReference type="EMBL" id="JAAVMX010000003">
    <property type="protein sequence ID" value="KAF4511676.1"/>
    <property type="molecule type" value="Genomic_DNA"/>
</dbReference>
<gene>
    <name evidence="2" type="ORF">G6O67_003449</name>
</gene>
<dbReference type="Proteomes" id="UP000557566">
    <property type="component" value="Unassembled WGS sequence"/>
</dbReference>
<feature type="region of interest" description="Disordered" evidence="1">
    <location>
        <begin position="46"/>
        <end position="79"/>
    </location>
</feature>
<organism evidence="2 3">
    <name type="scientific">Ophiocordyceps sinensis</name>
    <dbReference type="NCBI Taxonomy" id="72228"/>
    <lineage>
        <taxon>Eukaryota</taxon>
        <taxon>Fungi</taxon>
        <taxon>Dikarya</taxon>
        <taxon>Ascomycota</taxon>
        <taxon>Pezizomycotina</taxon>
        <taxon>Sordariomycetes</taxon>
        <taxon>Hypocreomycetidae</taxon>
        <taxon>Hypocreales</taxon>
        <taxon>Ophiocordycipitaceae</taxon>
        <taxon>Ophiocordyceps</taxon>
    </lineage>
</organism>
<dbReference type="AlphaFoldDB" id="A0A8H4PW89"/>
<evidence type="ECO:0000256" key="1">
    <source>
        <dbReference type="SAM" id="MobiDB-lite"/>
    </source>
</evidence>
<feature type="region of interest" description="Disordered" evidence="1">
    <location>
        <begin position="110"/>
        <end position="139"/>
    </location>
</feature>
<feature type="region of interest" description="Disordered" evidence="1">
    <location>
        <begin position="1"/>
        <end position="26"/>
    </location>
</feature>
<evidence type="ECO:0000313" key="2">
    <source>
        <dbReference type="EMBL" id="KAF4511676.1"/>
    </source>
</evidence>
<keyword evidence="3" id="KW-1185">Reference proteome</keyword>
<sequence>MADRANTPTSPPLPTPPPKTPVPPGRCRWRVYCERVERLPHYLLWSPTARKRNRRLPRSYESPRPRREDLAAGFPQDDVGATAPAMAEVLNKVDDGQMLIRQLVRLLEEEAAAPKPSSSNRGQSTGRTSGTSVGNGATG</sequence>
<reference evidence="2 3" key="1">
    <citation type="journal article" date="2020" name="Genome Biol. Evol.">
        <title>A new high-quality draft genome assembly of the Chinese cordyceps Ophiocordyceps sinensis.</title>
        <authorList>
            <person name="Shu R."/>
            <person name="Zhang J."/>
            <person name="Meng Q."/>
            <person name="Zhang H."/>
            <person name="Zhou G."/>
            <person name="Li M."/>
            <person name="Wu P."/>
            <person name="Zhao Y."/>
            <person name="Chen C."/>
            <person name="Qin Q."/>
        </authorList>
    </citation>
    <scope>NUCLEOTIDE SEQUENCE [LARGE SCALE GENOMIC DNA]</scope>
    <source>
        <strain evidence="2 3">IOZ07</strain>
    </source>
</reference>
<protein>
    <submittedName>
        <fullName evidence="2">Uncharacterized protein</fullName>
    </submittedName>
</protein>
<feature type="compositionally biased region" description="Pro residues" evidence="1">
    <location>
        <begin position="9"/>
        <end position="24"/>
    </location>
</feature>
<feature type="compositionally biased region" description="Polar residues" evidence="1">
    <location>
        <begin position="116"/>
        <end position="139"/>
    </location>
</feature>
<feature type="compositionally biased region" description="Basic and acidic residues" evidence="1">
    <location>
        <begin position="61"/>
        <end position="70"/>
    </location>
</feature>
<accession>A0A8H4PW89</accession>